<evidence type="ECO:0000313" key="3">
    <source>
        <dbReference type="Proteomes" id="UP000027138"/>
    </source>
</evidence>
<reference evidence="2 3" key="1">
    <citation type="journal article" date="2014" name="PLoS ONE">
        <title>Global Analysis of Gene Expression Profiles in Physic Nut (Jatropha curcas L.) Seedlings Exposed to Salt Stress.</title>
        <authorList>
            <person name="Zhang L."/>
            <person name="Zhang C."/>
            <person name="Wu P."/>
            <person name="Chen Y."/>
            <person name="Li M."/>
            <person name="Jiang H."/>
            <person name="Wu G."/>
        </authorList>
    </citation>
    <scope>NUCLEOTIDE SEQUENCE [LARGE SCALE GENOMIC DNA]</scope>
    <source>
        <strain evidence="3">cv. GZQX0401</strain>
        <tissue evidence="2">Young leaves</tissue>
    </source>
</reference>
<feature type="domain" description="FCP1 homology" evidence="1">
    <location>
        <begin position="1"/>
        <end position="121"/>
    </location>
</feature>
<dbReference type="AlphaFoldDB" id="A0A067L3R7"/>
<dbReference type="InterPro" id="IPR004274">
    <property type="entry name" value="FCP1_dom"/>
</dbReference>
<name>A0A067L3R7_JATCU</name>
<sequence length="163" mass="18824">MDESIVDLKQKKNLNNALEFVMGSSKSKLLFAWDQKYCTDSGFKTSNDRHKPIFFKEMENLWDKYSGKYSSSNTLLIDDEPYKSLLNPPNSAIFIPEYNSKQANDNVLGPNGKLRLFLDGITEADDVPYYVKENPLDFGLSAISTDHPEWNYYCKIIRRFGKK</sequence>
<dbReference type="InterPro" id="IPR023214">
    <property type="entry name" value="HAD_sf"/>
</dbReference>
<gene>
    <name evidence="2" type="ORF">JCGZ_27060</name>
</gene>
<dbReference type="EMBL" id="KK914281">
    <property type="protein sequence ID" value="KDP43111.1"/>
    <property type="molecule type" value="Genomic_DNA"/>
</dbReference>
<dbReference type="Proteomes" id="UP000027138">
    <property type="component" value="Unassembled WGS sequence"/>
</dbReference>
<dbReference type="PROSITE" id="PS50969">
    <property type="entry name" value="FCP1"/>
    <property type="match status" value="1"/>
</dbReference>
<organism evidence="2 3">
    <name type="scientific">Jatropha curcas</name>
    <name type="common">Barbados nut</name>
    <dbReference type="NCBI Taxonomy" id="180498"/>
    <lineage>
        <taxon>Eukaryota</taxon>
        <taxon>Viridiplantae</taxon>
        <taxon>Streptophyta</taxon>
        <taxon>Embryophyta</taxon>
        <taxon>Tracheophyta</taxon>
        <taxon>Spermatophyta</taxon>
        <taxon>Magnoliopsida</taxon>
        <taxon>eudicotyledons</taxon>
        <taxon>Gunneridae</taxon>
        <taxon>Pentapetalae</taxon>
        <taxon>rosids</taxon>
        <taxon>fabids</taxon>
        <taxon>Malpighiales</taxon>
        <taxon>Euphorbiaceae</taxon>
        <taxon>Crotonoideae</taxon>
        <taxon>Jatropheae</taxon>
        <taxon>Jatropha</taxon>
    </lineage>
</organism>
<keyword evidence="3" id="KW-1185">Reference proteome</keyword>
<evidence type="ECO:0000259" key="1">
    <source>
        <dbReference type="PROSITE" id="PS50969"/>
    </source>
</evidence>
<protein>
    <recommendedName>
        <fullName evidence="1">FCP1 homology domain-containing protein</fullName>
    </recommendedName>
</protein>
<dbReference type="Gene3D" id="3.40.50.1000">
    <property type="entry name" value="HAD superfamily/HAD-like"/>
    <property type="match status" value="1"/>
</dbReference>
<dbReference type="OrthoDB" id="1711508at2759"/>
<accession>A0A067L3R7</accession>
<evidence type="ECO:0000313" key="2">
    <source>
        <dbReference type="EMBL" id="KDP43111.1"/>
    </source>
</evidence>
<dbReference type="Pfam" id="PF03031">
    <property type="entry name" value="NIF"/>
    <property type="match status" value="1"/>
</dbReference>
<dbReference type="STRING" id="180498.A0A067L3R7"/>
<proteinExistence type="predicted"/>